<gene>
    <name evidence="2" type="ORF">M3P21_04485</name>
</gene>
<evidence type="ECO:0000313" key="3">
    <source>
        <dbReference type="Proteomes" id="UP001203880"/>
    </source>
</evidence>
<accession>A0ABT0PYT9</accession>
<sequence length="171" mass="18754">MSDPSLGPVVSSAHLADGSFPEVSEFEFGLIIASHAFGRWTTRCMAAAGFADLSSLDVCVLHTVRHRGKPKKLADICLVLNVEDTHTVNYAIKKLVKAGLVREGKQGKEKTVEATEQGAEACDRYREIREVLLLRAMNEVGIEAKQMDRLSALMRLMSGQYDQAARAATVY</sequence>
<dbReference type="EMBL" id="JAMFMB010000004">
    <property type="protein sequence ID" value="MCL6282781.1"/>
    <property type="molecule type" value="Genomic_DNA"/>
</dbReference>
<dbReference type="Pfam" id="PF13463">
    <property type="entry name" value="HTH_27"/>
    <property type="match status" value="1"/>
</dbReference>
<evidence type="ECO:0000259" key="1">
    <source>
        <dbReference type="SMART" id="SM00347"/>
    </source>
</evidence>
<name>A0ABT0PYT9_9RHOB</name>
<keyword evidence="3" id="KW-1185">Reference proteome</keyword>
<dbReference type="PIRSF" id="PIRSF036158">
    <property type="entry name" value="UCP036158_MarR"/>
    <property type="match status" value="1"/>
</dbReference>
<comment type="caution">
    <text evidence="2">The sequence shown here is derived from an EMBL/GenBank/DDBJ whole genome shotgun (WGS) entry which is preliminary data.</text>
</comment>
<dbReference type="RefSeq" id="WP_249707224.1">
    <property type="nucleotide sequence ID" value="NZ_JAMFMB010000004.1"/>
</dbReference>
<dbReference type="SUPFAM" id="SSF46785">
    <property type="entry name" value="Winged helix' DNA-binding domain"/>
    <property type="match status" value="1"/>
</dbReference>
<organism evidence="2 3">
    <name type="scientific">Ruegeria spongiae</name>
    <dbReference type="NCBI Taxonomy" id="2942209"/>
    <lineage>
        <taxon>Bacteria</taxon>
        <taxon>Pseudomonadati</taxon>
        <taxon>Pseudomonadota</taxon>
        <taxon>Alphaproteobacteria</taxon>
        <taxon>Rhodobacterales</taxon>
        <taxon>Roseobacteraceae</taxon>
        <taxon>Ruegeria</taxon>
    </lineage>
</organism>
<dbReference type="Gene3D" id="1.10.10.10">
    <property type="entry name" value="Winged helix-like DNA-binding domain superfamily/Winged helix DNA-binding domain"/>
    <property type="match status" value="1"/>
</dbReference>
<dbReference type="InterPro" id="IPR036390">
    <property type="entry name" value="WH_DNA-bd_sf"/>
</dbReference>
<proteinExistence type="predicted"/>
<dbReference type="SMART" id="SM00347">
    <property type="entry name" value="HTH_MARR"/>
    <property type="match status" value="1"/>
</dbReference>
<dbReference type="GO" id="GO:0003677">
    <property type="term" value="F:DNA binding"/>
    <property type="evidence" value="ECO:0007669"/>
    <property type="project" value="UniProtKB-KW"/>
</dbReference>
<evidence type="ECO:0000313" key="2">
    <source>
        <dbReference type="EMBL" id="MCL6282781.1"/>
    </source>
</evidence>
<feature type="domain" description="HTH marR-type" evidence="1">
    <location>
        <begin position="46"/>
        <end position="145"/>
    </location>
</feature>
<reference evidence="2" key="1">
    <citation type="submission" date="2022-05" db="EMBL/GenBank/DDBJ databases">
        <authorList>
            <person name="Park J.-S."/>
        </authorList>
    </citation>
    <scope>NUCLEOTIDE SEQUENCE</scope>
    <source>
        <strain evidence="2">2012CJ41-6</strain>
    </source>
</reference>
<dbReference type="InterPro" id="IPR036388">
    <property type="entry name" value="WH-like_DNA-bd_sf"/>
</dbReference>
<dbReference type="Proteomes" id="UP001203880">
    <property type="component" value="Unassembled WGS sequence"/>
</dbReference>
<protein>
    <submittedName>
        <fullName evidence="2">Winged helix DNA-binding protein</fullName>
    </submittedName>
</protein>
<keyword evidence="2" id="KW-0238">DNA-binding</keyword>
<dbReference type="InterPro" id="IPR000835">
    <property type="entry name" value="HTH_MarR-typ"/>
</dbReference>
<dbReference type="InterPro" id="IPR014601">
    <property type="entry name" value="Trans_reg_MarR_HTH"/>
</dbReference>